<dbReference type="InterPro" id="IPR011333">
    <property type="entry name" value="SKP1/BTB/POZ_sf"/>
</dbReference>
<dbReference type="InterPro" id="IPR003131">
    <property type="entry name" value="T1-type_BTB"/>
</dbReference>
<dbReference type="GO" id="GO:0006508">
    <property type="term" value="P:proteolysis"/>
    <property type="evidence" value="ECO:0007669"/>
    <property type="project" value="UniProtKB-KW"/>
</dbReference>
<dbReference type="PANTHER" id="PTHR11145">
    <property type="entry name" value="BTB/POZ DOMAIN-CONTAINING ADAPTER FOR CUL3-MEDIATED RHOA DEGRADATION PROTEIN FAMILY MEMBER"/>
    <property type="match status" value="1"/>
</dbReference>
<feature type="coiled-coil region" evidence="2">
    <location>
        <begin position="309"/>
        <end position="396"/>
    </location>
</feature>
<dbReference type="GO" id="GO:0004843">
    <property type="term" value="F:cysteine-type deubiquitinase activity"/>
    <property type="evidence" value="ECO:0007669"/>
    <property type="project" value="InterPro"/>
</dbReference>
<reference evidence="4 5" key="1">
    <citation type="submission" date="2020-08" db="EMBL/GenBank/DDBJ databases">
        <authorList>
            <person name="Hejnol A."/>
        </authorList>
    </citation>
    <scope>NUCLEOTIDE SEQUENCE [LARGE SCALE GENOMIC DNA]</scope>
</reference>
<protein>
    <submittedName>
        <fullName evidence="4">DgyrCDS12533</fullName>
    </submittedName>
</protein>
<dbReference type="InterPro" id="IPR000210">
    <property type="entry name" value="BTB/POZ_dom"/>
</dbReference>
<keyword evidence="1" id="KW-0645">Protease</keyword>
<dbReference type="InterPro" id="IPR035927">
    <property type="entry name" value="DUSP-like_sf"/>
</dbReference>
<evidence type="ECO:0000256" key="1">
    <source>
        <dbReference type="ARBA" id="ARBA00022670"/>
    </source>
</evidence>
<accession>A0A7I8W7U3</accession>
<dbReference type="Gene3D" id="3.10.20.90">
    <property type="entry name" value="Phosphatidylinositol 3-kinase Catalytic Subunit, Chain A, domain 1"/>
    <property type="match status" value="1"/>
</dbReference>
<evidence type="ECO:0000313" key="5">
    <source>
        <dbReference type="Proteomes" id="UP000549394"/>
    </source>
</evidence>
<dbReference type="EMBL" id="CAJFCJ010000020">
    <property type="protein sequence ID" value="CAD5124237.1"/>
    <property type="molecule type" value="Genomic_DNA"/>
</dbReference>
<dbReference type="InterPro" id="IPR006615">
    <property type="entry name" value="Pept_C19_DUSP"/>
</dbReference>
<dbReference type="Gene3D" id="3.30.2230.10">
    <property type="entry name" value="DUSP-like"/>
    <property type="match status" value="1"/>
</dbReference>
<evidence type="ECO:0000256" key="2">
    <source>
        <dbReference type="SAM" id="Coils"/>
    </source>
</evidence>
<dbReference type="GO" id="GO:0051260">
    <property type="term" value="P:protein homooligomerization"/>
    <property type="evidence" value="ECO:0007669"/>
    <property type="project" value="InterPro"/>
</dbReference>
<dbReference type="SUPFAM" id="SSF143791">
    <property type="entry name" value="DUSP-like"/>
    <property type="match status" value="1"/>
</dbReference>
<name>A0A7I8W7U3_9ANNE</name>
<dbReference type="InterPro" id="IPR045068">
    <property type="entry name" value="BACURD1-3"/>
</dbReference>
<dbReference type="Pfam" id="PF14836">
    <property type="entry name" value="Ubiquitin_3"/>
    <property type="match status" value="1"/>
</dbReference>
<dbReference type="Proteomes" id="UP000549394">
    <property type="component" value="Unassembled WGS sequence"/>
</dbReference>
<dbReference type="Pfam" id="PF02214">
    <property type="entry name" value="BTB_2"/>
    <property type="match status" value="1"/>
</dbReference>
<proteinExistence type="predicted"/>
<sequence>MNNMADREIARKNFLQRRHKSWSEKVIKSDAFAKFRSKEMGDIPEKDCTPMEEFKNEIDLQEDELPSAIQQKREIETIDNESTCSYAVSRSWYKKWEDYVGISSNYDPSIQYPIPGPICMDIHNESNNEFISEEAWKMFVKWYGVNKLHHLDRKHLYFKDEKVFDVCILTPFSGITEHRVKKFNRFEEIGWVELQMRQMFQVLETKETRLWISEKGQMPKFRQLLTRSRMLNDCIVRDKTYILAIEELNENRWTTGEPGAPKGSLEKYSDLVQFKFPSTNAFESEINKLLKNLSAEMAESIRKSTEQVVKNSQQLMERKEVNLDEKLKKVLNKMEEYEQKLSEIKKQKVDIDEREQKLSKKLKELEQRESTIDFRENKFEKEKEEIINLNKILESKVKLEVGGQSFSTSLNTLTKEEDSLLATMFSGCHKLQPDQDGVYFIDRDGVHFRYILNYLRDSTIDLGTLPQDISVLRQILSEVKYYKLSNFADRLEKFINSFPHSAKS</sequence>
<dbReference type="PANTHER" id="PTHR11145:SF8">
    <property type="entry name" value="RE57120P"/>
    <property type="match status" value="1"/>
</dbReference>
<dbReference type="AlphaFoldDB" id="A0A7I8W7U3"/>
<keyword evidence="5" id="KW-1185">Reference proteome</keyword>
<dbReference type="SUPFAM" id="SSF54695">
    <property type="entry name" value="POZ domain"/>
    <property type="match status" value="1"/>
</dbReference>
<dbReference type="InterPro" id="IPR028135">
    <property type="entry name" value="Ub_USP-typ"/>
</dbReference>
<comment type="caution">
    <text evidence="4">The sequence shown here is derived from an EMBL/GenBank/DDBJ whole genome shotgun (WGS) entry which is preliminary data.</text>
</comment>
<keyword evidence="2" id="KW-0175">Coiled coil</keyword>
<gene>
    <name evidence="4" type="ORF">DGYR_LOCUS11810</name>
</gene>
<feature type="domain" description="DUSP" evidence="3">
    <location>
        <begin position="56"/>
        <end position="156"/>
    </location>
</feature>
<dbReference type="OrthoDB" id="2414723at2759"/>
<evidence type="ECO:0000259" key="3">
    <source>
        <dbReference type="PROSITE" id="PS51283"/>
    </source>
</evidence>
<organism evidence="4 5">
    <name type="scientific">Dimorphilus gyrociliatus</name>
    <dbReference type="NCBI Taxonomy" id="2664684"/>
    <lineage>
        <taxon>Eukaryota</taxon>
        <taxon>Metazoa</taxon>
        <taxon>Spiralia</taxon>
        <taxon>Lophotrochozoa</taxon>
        <taxon>Annelida</taxon>
        <taxon>Polychaeta</taxon>
        <taxon>Polychaeta incertae sedis</taxon>
        <taxon>Dinophilidae</taxon>
        <taxon>Dimorphilus</taxon>
    </lineage>
</organism>
<evidence type="ECO:0000313" key="4">
    <source>
        <dbReference type="EMBL" id="CAD5124237.1"/>
    </source>
</evidence>
<dbReference type="Gene3D" id="3.30.710.10">
    <property type="entry name" value="Potassium Channel Kv1.1, Chain A"/>
    <property type="match status" value="1"/>
</dbReference>
<keyword evidence="1" id="KW-0378">Hydrolase</keyword>
<dbReference type="SMART" id="SM00225">
    <property type="entry name" value="BTB"/>
    <property type="match status" value="1"/>
</dbReference>
<dbReference type="PROSITE" id="PS51283">
    <property type="entry name" value="DUSP"/>
    <property type="match status" value="1"/>
</dbReference>